<evidence type="ECO:0000256" key="1">
    <source>
        <dbReference type="SAM" id="MobiDB-lite"/>
    </source>
</evidence>
<evidence type="ECO:0000313" key="2">
    <source>
        <dbReference type="EMBL" id="GAA3798473.1"/>
    </source>
</evidence>
<name>A0ABP7HQE6_9ACTN</name>
<sequence length="47" mass="5797">MVDRIKDYLRTPKGQAHMEKAKTMARDPRHQQKLRDLVNRWRARRTH</sequence>
<protein>
    <submittedName>
        <fullName evidence="2">Uncharacterized protein</fullName>
    </submittedName>
</protein>
<dbReference type="EMBL" id="BAAAZR010000002">
    <property type="protein sequence ID" value="GAA3798473.1"/>
    <property type="molecule type" value="Genomic_DNA"/>
</dbReference>
<gene>
    <name evidence="2" type="ORF">GCM10022226_17290</name>
</gene>
<proteinExistence type="predicted"/>
<evidence type="ECO:0000313" key="3">
    <source>
        <dbReference type="Proteomes" id="UP001500888"/>
    </source>
</evidence>
<feature type="region of interest" description="Disordered" evidence="1">
    <location>
        <begin position="1"/>
        <end position="32"/>
    </location>
</feature>
<comment type="caution">
    <text evidence="2">The sequence shown here is derived from an EMBL/GenBank/DDBJ whole genome shotgun (WGS) entry which is preliminary data.</text>
</comment>
<organism evidence="2 3">
    <name type="scientific">Sphaerisporangium flaviroseum</name>
    <dbReference type="NCBI Taxonomy" id="509199"/>
    <lineage>
        <taxon>Bacteria</taxon>
        <taxon>Bacillati</taxon>
        <taxon>Actinomycetota</taxon>
        <taxon>Actinomycetes</taxon>
        <taxon>Streptosporangiales</taxon>
        <taxon>Streptosporangiaceae</taxon>
        <taxon>Sphaerisporangium</taxon>
    </lineage>
</organism>
<reference evidence="3" key="1">
    <citation type="journal article" date="2019" name="Int. J. Syst. Evol. Microbiol.">
        <title>The Global Catalogue of Microorganisms (GCM) 10K type strain sequencing project: providing services to taxonomists for standard genome sequencing and annotation.</title>
        <authorList>
            <consortium name="The Broad Institute Genomics Platform"/>
            <consortium name="The Broad Institute Genome Sequencing Center for Infectious Disease"/>
            <person name="Wu L."/>
            <person name="Ma J."/>
        </authorList>
    </citation>
    <scope>NUCLEOTIDE SEQUENCE [LARGE SCALE GENOMIC DNA]</scope>
    <source>
        <strain evidence="3">JCM 16908</strain>
    </source>
</reference>
<dbReference type="Proteomes" id="UP001500888">
    <property type="component" value="Unassembled WGS sequence"/>
</dbReference>
<keyword evidence="3" id="KW-1185">Reference proteome</keyword>
<accession>A0ABP7HQE6</accession>